<dbReference type="EMBL" id="QSEP01000128">
    <property type="protein sequence ID" value="RGZ78430.1"/>
    <property type="molecule type" value="Genomic_DNA"/>
</dbReference>
<comment type="caution">
    <text evidence="6">The sequence shown here is derived from an EMBL/GenBank/DDBJ whole genome shotgun (WGS) entry which is preliminary data.</text>
</comment>
<dbReference type="Pfam" id="PF17802">
    <property type="entry name" value="SpaA"/>
    <property type="match status" value="3"/>
</dbReference>
<dbReference type="RefSeq" id="WP_118329721.1">
    <property type="nucleotide sequence ID" value="NZ_QSEP01000128.1"/>
</dbReference>
<dbReference type="Pfam" id="PF01345">
    <property type="entry name" value="DUF11"/>
    <property type="match status" value="1"/>
</dbReference>
<dbReference type="InterPro" id="IPR047589">
    <property type="entry name" value="DUF11_rpt"/>
</dbReference>
<dbReference type="InterPro" id="IPR055354">
    <property type="entry name" value="DUF7507"/>
</dbReference>
<feature type="transmembrane region" description="Helical" evidence="2">
    <location>
        <begin position="2065"/>
        <end position="2085"/>
    </location>
</feature>
<dbReference type="InterPro" id="IPR051172">
    <property type="entry name" value="Chlamydia_OmcB"/>
</dbReference>
<feature type="region of interest" description="Disordered" evidence="1">
    <location>
        <begin position="1584"/>
        <end position="1645"/>
    </location>
</feature>
<feature type="domain" description="SpaA-like prealbumin fold" evidence="4">
    <location>
        <begin position="824"/>
        <end position="914"/>
    </location>
</feature>
<dbReference type="Pfam" id="PF24346">
    <property type="entry name" value="DUF7507"/>
    <property type="match status" value="1"/>
</dbReference>
<feature type="domain" description="SpaA-like prealbumin fold" evidence="4">
    <location>
        <begin position="945"/>
        <end position="1042"/>
    </location>
</feature>
<feature type="compositionally biased region" description="Basic and acidic residues" evidence="1">
    <location>
        <begin position="66"/>
        <end position="91"/>
    </location>
</feature>
<dbReference type="Proteomes" id="UP000286561">
    <property type="component" value="Unassembled WGS sequence"/>
</dbReference>
<name>A0A413PQJ2_9FIRM</name>
<feature type="region of interest" description="Disordered" evidence="1">
    <location>
        <begin position="2035"/>
        <end position="2058"/>
    </location>
</feature>
<feature type="domain" description="DUF7507" evidence="5">
    <location>
        <begin position="1101"/>
        <end position="1139"/>
    </location>
</feature>
<dbReference type="InterPro" id="IPR013783">
    <property type="entry name" value="Ig-like_fold"/>
</dbReference>
<proteinExistence type="predicted"/>
<evidence type="ECO:0000313" key="6">
    <source>
        <dbReference type="EMBL" id="RGZ78430.1"/>
    </source>
</evidence>
<evidence type="ECO:0000259" key="4">
    <source>
        <dbReference type="Pfam" id="PF17802"/>
    </source>
</evidence>
<dbReference type="InterPro" id="IPR001434">
    <property type="entry name" value="OmcB-like_DUF11"/>
</dbReference>
<feature type="region of interest" description="Disordered" evidence="1">
    <location>
        <begin position="42"/>
        <end position="161"/>
    </location>
</feature>
<sequence>MRIFFRRILIFVLVAALFFTNINISVAASGIGKESFYQMKNEQEDTRQIENITTESQESTTAISKETTEEKEKSEQGTTEQHNEAEEKSTEQESESAGTQDKSQQQQEKLTGSELKEGGQTKKSTERNQEQSTAEQREDEEEESVPVVMSTHPSTNHSVTMPDVTSHYFLLQKNSKKVGSVTGKNLLTVANAQAASKYIYESYSNGRQYNFTPRFNNNSSVSVGGGTGGGVSFTKVKNGTESEFGTLYPAVSKGRIASKVFNLQKTTVNPYAVYKDVGNWYDYNTKRTYKIDLKITVTGYKFPGAAIRRQLSNQDLKAPYIGFQKNKIGISVMGTDYVQTRMDFYYSGTTTPVSGIKGLIQFCDIDAQQGVDFGTGFEKVLMFQMQQSKLQYNATGLITGSKGYVSSRTSEGFDNNDETTTAVGIFAGSTVNCRWTVAKCDQKDTGGNAAYAVKSGYGIPADSSLADSTSYYWSNSTGLLSIRADVGIGLLPDEVKKAIYHGKINSKNSESAKKFLGLSDRKETFSYVLSAPVPSPSNVTTAKYTSFQFEDKVESLLNVKDVKVYADEAVNNNVQADQMNYTDVSANFNITKTQGTDHATTVKVAAKNAKLSAAAFYGHSYYVHIEVQMKSDEELHKINKSVADWYQTDNTVTAKVSEAGKCQGSVAVLNKGTLNVANNQGGSVKKESNYVASKAGMIIKVKKTDQNSGQPIEGVTFGLFGGENVSIDKAEPIDTAVTNKEGIAVFKTGTSYSFYKDKYGDGPYCVKEIAIPAVYKNVWKPSLNKEWTYKIPTLKSEALFDLSSNIPLEAQLENTNYQAEKNLIKVYKKSKDTGAYLSGAEFTLLQWSQSKNQYEELFTLEEDVDENKRSVYQNKQEFKNTLDNLGRYKIVEKKAPKGCILTKQEWTFELSENTDNKENPVIFENLSTGEKQKGSLVYENPLQKGKLLIQKEDDEGQPVSGAVFSVTAAQDIYAPWDVKEDGTPASDTKPLVTKGEVVDKITTGEDGKGESNKSLYIGKYIVEEIKGAWNHIKGDTIYEAELHYGLDSSKELISYQLKVNNLLMHPSLAVSKLADKTTNEEKKAVAFDEKTGRYIEKKVTGRYKAGEFVDYTIRVTNTGNVSLYNIKVTDDMDCKGEFDGQTLSKYADMETAAFVLPESGYFVTKSGDKVYAQMSTSSNLVLNLHHLAIADSVEMHVKVKLKEAVKDAWKLKNEVRVQAQYDDNGQEDDADKPHLVDVPVKDLVDGENNSLVVDWDYINIPGIPEEKVIKIADRTTGIQIENGEITSGSKIPGIYNAKEKVKFSIVVKNSGEAALKRITVKDALSDELKAVSDMESAGFVFDDATVDKDSFYVLTTAKGKKITAKVIDKNTVILCNTGEDGSGTDRLFADDYITLNYSVNLLPGTANLYDLSNKVYVNGWYFNGNEDEEVPGEDDEDIIEVPGIPEGRTAKLADKTTGVVLKEGRYDAGAKISGVYENGNEVTYKITVSNTGSANLYDLRLTDVLSKELEEALEKDSVSFIEQVYTSKDNRKVRTNLEESQKLWMDFLAAGDAVDVYLKGKVRIDVGNLFSLENIVNLTARYKKGDEKARKEQEETEKEEASTEKKEETSKDDEAEKEEDKKDDQKDDQEGTKVPKKELEPLSKESKKAIEEAYEAIQKLTVEELKEESKQYAEIPVTELMQDEDYINIPGTPLAKIAKLADKTQGVTLVKGRYEGQKEEGIYEYGDTVDYTITLTNAGTADLYNLLVDDTLDKKLLSVLKSDSITITTGQVTTKMGDTIQVRTAEKDEDIGKDSESITKQSESRSVVLDHLKSGDSVAIHLKGIIQSGANRDTGLNNMVHLVAQYKTVNENGENEENYVEDTPEMTDNDTVGIGTPDILAAKKADKTKNVILENGRYTGKKKYGTYKEGEEVQFILTVTNVGNGTANHVKVTEEPSAELKKYVQMKGFANKAGDVIRTKKGKELHIETSKKRELCLKKIEAEDAVELIYIGKVKKDIPSIKFLKNEVVITGQNKDGSKIPTTSKMSDYDKINLKEKEIKNQNPKKNRETGTKGNGAKTGDNTPVFMYSFLSIAAILALSVLISYKNKKRKN</sequence>
<keyword evidence="2" id="KW-0812">Transmembrane</keyword>
<evidence type="ECO:0000313" key="7">
    <source>
        <dbReference type="Proteomes" id="UP000286561"/>
    </source>
</evidence>
<reference evidence="6 7" key="1">
    <citation type="submission" date="2018-08" db="EMBL/GenBank/DDBJ databases">
        <title>A genome reference for cultivated species of the human gut microbiota.</title>
        <authorList>
            <person name="Zou Y."/>
            <person name="Xue W."/>
            <person name="Luo G."/>
        </authorList>
    </citation>
    <scope>NUCLEOTIDE SEQUENCE [LARGE SCALE GENOMIC DNA]</scope>
    <source>
        <strain evidence="6 7">AM48-23BH</strain>
    </source>
</reference>
<dbReference type="NCBIfam" id="TIGR01451">
    <property type="entry name" value="B_ant_repeat"/>
    <property type="match status" value="3"/>
</dbReference>
<dbReference type="PANTHER" id="PTHR34819:SF3">
    <property type="entry name" value="CELL SURFACE PROTEIN"/>
    <property type="match status" value="1"/>
</dbReference>
<feature type="compositionally biased region" description="Basic and acidic residues" evidence="1">
    <location>
        <begin position="2035"/>
        <end position="2051"/>
    </location>
</feature>
<feature type="compositionally biased region" description="Polar residues" evidence="1">
    <location>
        <begin position="97"/>
        <end position="110"/>
    </location>
</feature>
<evidence type="ECO:0000256" key="1">
    <source>
        <dbReference type="SAM" id="MobiDB-lite"/>
    </source>
</evidence>
<dbReference type="PANTHER" id="PTHR34819">
    <property type="entry name" value="LARGE CYSTEINE-RICH PERIPLASMIC PROTEIN OMCB"/>
    <property type="match status" value="1"/>
</dbReference>
<dbReference type="Gene3D" id="2.60.40.10">
    <property type="entry name" value="Immunoglobulins"/>
    <property type="match status" value="3"/>
</dbReference>
<accession>A0A413PQJ2</accession>
<keyword evidence="2" id="KW-1133">Transmembrane helix</keyword>
<organism evidence="6 7">
    <name type="scientific">Anaerobutyricum hallii</name>
    <dbReference type="NCBI Taxonomy" id="39488"/>
    <lineage>
        <taxon>Bacteria</taxon>
        <taxon>Bacillati</taxon>
        <taxon>Bacillota</taxon>
        <taxon>Clostridia</taxon>
        <taxon>Lachnospirales</taxon>
        <taxon>Lachnospiraceae</taxon>
        <taxon>Anaerobutyricum</taxon>
    </lineage>
</organism>
<evidence type="ECO:0000256" key="2">
    <source>
        <dbReference type="SAM" id="Phobius"/>
    </source>
</evidence>
<dbReference type="InterPro" id="IPR041033">
    <property type="entry name" value="SpaA_PFL_dom_1"/>
</dbReference>
<keyword evidence="2" id="KW-0472">Membrane</keyword>
<evidence type="ECO:0000259" key="3">
    <source>
        <dbReference type="Pfam" id="PF01345"/>
    </source>
</evidence>
<feature type="domain" description="DUF11" evidence="3">
    <location>
        <begin position="1296"/>
        <end position="1366"/>
    </location>
</feature>
<protein>
    <submittedName>
        <fullName evidence="6">DUF11 domain-containing protein</fullName>
    </submittedName>
</protein>
<feature type="domain" description="SpaA-like prealbumin fold" evidence="4">
    <location>
        <begin position="699"/>
        <end position="776"/>
    </location>
</feature>
<gene>
    <name evidence="6" type="ORF">DW972_13470</name>
</gene>
<feature type="compositionally biased region" description="Basic and acidic residues" evidence="1">
    <location>
        <begin position="114"/>
        <end position="129"/>
    </location>
</feature>
<evidence type="ECO:0000259" key="5">
    <source>
        <dbReference type="Pfam" id="PF24346"/>
    </source>
</evidence>
<dbReference type="Gene3D" id="2.60.40.740">
    <property type="match status" value="3"/>
</dbReference>